<dbReference type="Proteomes" id="UP000281909">
    <property type="component" value="Chromosome"/>
</dbReference>
<dbReference type="AlphaFoldDB" id="A0A448DZ84"/>
<proteinExistence type="predicted"/>
<sequence>MNGYTLIGLIGYADRLGGKCGITTDGYSHASA</sequence>
<evidence type="ECO:0000313" key="2">
    <source>
        <dbReference type="Proteomes" id="UP000281909"/>
    </source>
</evidence>
<gene>
    <name evidence="1" type="ORF">NCTC9428_03719</name>
</gene>
<dbReference type="EMBL" id="LR134318">
    <property type="protein sequence ID" value="VEF12086.1"/>
    <property type="molecule type" value="Genomic_DNA"/>
</dbReference>
<reference evidence="1 2" key="1">
    <citation type="submission" date="2018-12" db="EMBL/GenBank/DDBJ databases">
        <authorList>
            <consortium name="Pathogen Informatics"/>
        </authorList>
    </citation>
    <scope>NUCLEOTIDE SEQUENCE [LARGE SCALE GENOMIC DNA]</scope>
    <source>
        <strain evidence="1 2">NCTC9428</strain>
    </source>
</reference>
<evidence type="ECO:0000313" key="1">
    <source>
        <dbReference type="EMBL" id="VEF12086.1"/>
    </source>
</evidence>
<organism evidence="1 2">
    <name type="scientific">Pseudomonas fluorescens</name>
    <dbReference type="NCBI Taxonomy" id="294"/>
    <lineage>
        <taxon>Bacteria</taxon>
        <taxon>Pseudomonadati</taxon>
        <taxon>Pseudomonadota</taxon>
        <taxon>Gammaproteobacteria</taxon>
        <taxon>Pseudomonadales</taxon>
        <taxon>Pseudomonadaceae</taxon>
        <taxon>Pseudomonas</taxon>
    </lineage>
</organism>
<accession>A0A448DZ84</accession>
<protein>
    <submittedName>
        <fullName evidence="1">Uncharacterized protein</fullName>
    </submittedName>
</protein>
<name>A0A448DZ84_PSEFL</name>